<comment type="caution">
    <text evidence="2">The sequence shown here is derived from an EMBL/GenBank/DDBJ whole genome shotgun (WGS) entry which is preliminary data.</text>
</comment>
<feature type="chain" id="PRO_5027055528" description="Imelysin-like domain-containing protein" evidence="1">
    <location>
        <begin position="28"/>
        <end position="310"/>
    </location>
</feature>
<name>A0A6N7LQN6_9GAMM</name>
<protein>
    <recommendedName>
        <fullName evidence="4">Imelysin-like domain-containing protein</fullName>
    </recommendedName>
</protein>
<keyword evidence="1" id="KW-0732">Signal</keyword>
<evidence type="ECO:0000313" key="3">
    <source>
        <dbReference type="Proteomes" id="UP000469421"/>
    </source>
</evidence>
<evidence type="ECO:0008006" key="4">
    <source>
        <dbReference type="Google" id="ProtNLM"/>
    </source>
</evidence>
<reference evidence="2 3" key="1">
    <citation type="submission" date="2019-10" db="EMBL/GenBank/DDBJ databases">
        <title>Alcanivorax sp.PA15-N-34 draft genome sequence.</title>
        <authorList>
            <person name="Liao X."/>
            <person name="Shao Z."/>
        </authorList>
    </citation>
    <scope>NUCLEOTIDE SEQUENCE [LARGE SCALE GENOMIC DNA]</scope>
    <source>
        <strain evidence="2 3">PA15-N-34</strain>
    </source>
</reference>
<evidence type="ECO:0000313" key="2">
    <source>
        <dbReference type="EMBL" id="MQX52649.1"/>
    </source>
</evidence>
<organism evidence="2 3">
    <name type="scientific">Alcanivorax sediminis</name>
    <dbReference type="NCBI Taxonomy" id="2663008"/>
    <lineage>
        <taxon>Bacteria</taxon>
        <taxon>Pseudomonadati</taxon>
        <taxon>Pseudomonadota</taxon>
        <taxon>Gammaproteobacteria</taxon>
        <taxon>Oceanospirillales</taxon>
        <taxon>Alcanivoracaceae</taxon>
        <taxon>Alcanivorax</taxon>
    </lineage>
</organism>
<proteinExistence type="predicted"/>
<dbReference type="EMBL" id="WIRE01000001">
    <property type="protein sequence ID" value="MQX52649.1"/>
    <property type="molecule type" value="Genomic_DNA"/>
</dbReference>
<dbReference type="PROSITE" id="PS51257">
    <property type="entry name" value="PROKAR_LIPOPROTEIN"/>
    <property type="match status" value="1"/>
</dbReference>
<dbReference type="Proteomes" id="UP000469421">
    <property type="component" value="Unassembled WGS sequence"/>
</dbReference>
<accession>A0A6N7LQN6</accession>
<dbReference type="RefSeq" id="WP_153499526.1">
    <property type="nucleotide sequence ID" value="NZ_WIRE01000001.1"/>
</dbReference>
<keyword evidence="3" id="KW-1185">Reference proteome</keyword>
<dbReference type="AlphaFoldDB" id="A0A6N7LQN6"/>
<dbReference type="Gene3D" id="1.20.1420.20">
    <property type="entry name" value="M75 peptidase, HXXE motif"/>
    <property type="match status" value="1"/>
</dbReference>
<sequence>MYILTRIIIPALLALMLVACDSSDDPAQETESAAAPEAGIDVAEWQQQGRDDFDKAASDWQAALAGLEQSPGDAQLKTLRESLAGWYQAFTMQALLLNARACQLDQHATLSRMDTWPLYPGYIDAMPEWPESGLISDPYLEMDGKTLRLQHGATDEAEASLGFAAMFVVLNGTGDTAKALSFFQGEENQAARRLSYLKLAGEQIIRDYRVLMSEAPLSDSDLDCALSKMLREHQKLKESADNDNELVIPATVRQTLGNNLLVSLQNVPESVVQAWNDARPGILDTLAASKKDGWQVIEAWQEGDRSTPEA</sequence>
<dbReference type="InterPro" id="IPR038352">
    <property type="entry name" value="Imelysin_sf"/>
</dbReference>
<feature type="signal peptide" evidence="1">
    <location>
        <begin position="1"/>
        <end position="27"/>
    </location>
</feature>
<evidence type="ECO:0000256" key="1">
    <source>
        <dbReference type="SAM" id="SignalP"/>
    </source>
</evidence>
<gene>
    <name evidence="2" type="ORF">GFN93_05270</name>
</gene>